<gene>
    <name evidence="1" type="ORF">FJV41_24630</name>
</gene>
<proteinExistence type="predicted"/>
<evidence type="ECO:0000313" key="1">
    <source>
        <dbReference type="EMBL" id="TQF13303.1"/>
    </source>
</evidence>
<comment type="caution">
    <text evidence="1">The sequence shown here is derived from an EMBL/GenBank/DDBJ whole genome shotgun (WGS) entry which is preliminary data.</text>
</comment>
<dbReference type="RefSeq" id="WP_141644992.1">
    <property type="nucleotide sequence ID" value="NZ_VIFM01000105.1"/>
</dbReference>
<evidence type="ECO:0000313" key="2">
    <source>
        <dbReference type="Proteomes" id="UP000315369"/>
    </source>
</evidence>
<accession>A0A540WWB0</accession>
<organism evidence="1 2">
    <name type="scientific">Myxococcus llanfairpwllgwyngyllgogerychwyrndrobwllllantysiliogogogochensis</name>
    <dbReference type="NCBI Taxonomy" id="2590453"/>
    <lineage>
        <taxon>Bacteria</taxon>
        <taxon>Pseudomonadati</taxon>
        <taxon>Myxococcota</taxon>
        <taxon>Myxococcia</taxon>
        <taxon>Myxococcales</taxon>
        <taxon>Cystobacterineae</taxon>
        <taxon>Myxococcaceae</taxon>
        <taxon>Myxococcus</taxon>
    </lineage>
</organism>
<dbReference type="AlphaFoldDB" id="A0A540WWB0"/>
<dbReference type="EMBL" id="VIFM01000105">
    <property type="protein sequence ID" value="TQF13303.1"/>
    <property type="molecule type" value="Genomic_DNA"/>
</dbReference>
<name>A0A540WWB0_9BACT</name>
<dbReference type="Proteomes" id="UP000315369">
    <property type="component" value="Unassembled WGS sequence"/>
</dbReference>
<sequence length="334" mass="36104">MAWWNELMGRVSGAGRSPALAQRVEVAPGLTVSVTRHARPTSKGPVDCVSYVSDGLAAKGQKELVFTLPAGMADEAFSSKLFSFFATINQFAEQGRTVDTGGHTQFGQRSLFPGRHLLYVPAEPLPEVSVPPNALAAVPVTEGELALVERFGATRVMSSLGRMCSHFPCPTWFDPERPELPHAEMLQASMLSNIASARLREARVLQMGSDIVLRLVPGAEALLQQLFAELPANMPFALLTGLDPTADAYFVWAPGQREPQAITPPGQNNAERLCGNFLVVVPEQEKDASQLVEDGFAWLLTEASWKAVKRALTEGGALALLDSAGSKRLRIEWA</sequence>
<dbReference type="OrthoDB" id="5490021at2"/>
<reference evidence="1 2" key="1">
    <citation type="submission" date="2019-06" db="EMBL/GenBank/DDBJ databases">
        <authorList>
            <person name="Livingstone P."/>
            <person name="Whitworth D."/>
        </authorList>
    </citation>
    <scope>NUCLEOTIDE SEQUENCE [LARGE SCALE GENOMIC DNA]</scope>
    <source>
        <strain evidence="1 2">AM401</strain>
    </source>
</reference>
<protein>
    <submittedName>
        <fullName evidence="1">Uncharacterized protein</fullName>
    </submittedName>
</protein>
<keyword evidence="2" id="KW-1185">Reference proteome</keyword>